<feature type="transmembrane region" description="Helical" evidence="11">
    <location>
        <begin position="147"/>
        <end position="166"/>
    </location>
</feature>
<feature type="signal peptide" evidence="12">
    <location>
        <begin position="1"/>
        <end position="26"/>
    </location>
</feature>
<keyword evidence="4 12" id="KW-0732">Signal</keyword>
<evidence type="ECO:0000256" key="2">
    <source>
        <dbReference type="ARBA" id="ARBA00022475"/>
    </source>
</evidence>
<dbReference type="InterPro" id="IPR003599">
    <property type="entry name" value="Ig_sub"/>
</dbReference>
<evidence type="ECO:0000256" key="10">
    <source>
        <dbReference type="ARBA" id="ARBA00023319"/>
    </source>
</evidence>
<dbReference type="PROSITE" id="PS50835">
    <property type="entry name" value="IG_LIKE"/>
    <property type="match status" value="1"/>
</dbReference>
<reference evidence="14" key="1">
    <citation type="thesis" date="2020" institute="ProQuest LLC" country="789 East Eisenhower Parkway, Ann Arbor, MI, USA">
        <title>Comparative Genomics and Chromosome Evolution.</title>
        <authorList>
            <person name="Mudd A.B."/>
        </authorList>
    </citation>
    <scope>NUCLEOTIDE SEQUENCE</scope>
    <source>
        <strain evidence="14">237g6f4</strain>
        <tissue evidence="14">Blood</tissue>
    </source>
</reference>
<organism evidence="14 15">
    <name type="scientific">Engystomops pustulosus</name>
    <name type="common">Tungara frog</name>
    <name type="synonym">Physalaemus pustulosus</name>
    <dbReference type="NCBI Taxonomy" id="76066"/>
    <lineage>
        <taxon>Eukaryota</taxon>
        <taxon>Metazoa</taxon>
        <taxon>Chordata</taxon>
        <taxon>Craniata</taxon>
        <taxon>Vertebrata</taxon>
        <taxon>Euteleostomi</taxon>
        <taxon>Amphibia</taxon>
        <taxon>Batrachia</taxon>
        <taxon>Anura</taxon>
        <taxon>Neobatrachia</taxon>
        <taxon>Hyloidea</taxon>
        <taxon>Leptodactylidae</taxon>
        <taxon>Leiuperinae</taxon>
        <taxon>Engystomops</taxon>
    </lineage>
</organism>
<evidence type="ECO:0000313" key="14">
    <source>
        <dbReference type="EMBL" id="KAG8577723.1"/>
    </source>
</evidence>
<proteinExistence type="predicted"/>
<dbReference type="EMBL" id="WNYA01000004">
    <property type="protein sequence ID" value="KAG8577723.1"/>
    <property type="molecule type" value="Genomic_DNA"/>
</dbReference>
<dbReference type="InterPro" id="IPR007110">
    <property type="entry name" value="Ig-like_dom"/>
</dbReference>
<evidence type="ECO:0000313" key="15">
    <source>
        <dbReference type="Proteomes" id="UP000824782"/>
    </source>
</evidence>
<dbReference type="InterPro" id="IPR013783">
    <property type="entry name" value="Ig-like_fold"/>
</dbReference>
<comment type="subcellular location">
    <subcellularLocation>
        <location evidence="1">Cell membrane</location>
        <topology evidence="1">Single-pass type I membrane protein</topology>
    </subcellularLocation>
</comment>
<evidence type="ECO:0000256" key="3">
    <source>
        <dbReference type="ARBA" id="ARBA00022692"/>
    </source>
</evidence>
<dbReference type="GO" id="GO:0009897">
    <property type="term" value="C:external side of plasma membrane"/>
    <property type="evidence" value="ECO:0007669"/>
    <property type="project" value="TreeGrafter"/>
</dbReference>
<dbReference type="InterPro" id="IPR036179">
    <property type="entry name" value="Ig-like_dom_sf"/>
</dbReference>
<comment type="caution">
    <text evidence="14">The sequence shown here is derived from an EMBL/GenBank/DDBJ whole genome shotgun (WGS) entry which is preliminary data.</text>
</comment>
<keyword evidence="6 11" id="KW-0472">Membrane</keyword>
<evidence type="ECO:0000256" key="6">
    <source>
        <dbReference type="ARBA" id="ARBA00023136"/>
    </source>
</evidence>
<keyword evidence="10" id="KW-0393">Immunoglobulin domain</keyword>
<dbReference type="GO" id="GO:0006955">
    <property type="term" value="P:immune response"/>
    <property type="evidence" value="ECO:0007669"/>
    <property type="project" value="TreeGrafter"/>
</dbReference>
<evidence type="ECO:0000256" key="9">
    <source>
        <dbReference type="ARBA" id="ARBA00023180"/>
    </source>
</evidence>
<keyword evidence="5 11" id="KW-1133">Transmembrane helix</keyword>
<keyword evidence="9" id="KW-0325">Glycoprotein</keyword>
<evidence type="ECO:0000256" key="12">
    <source>
        <dbReference type="SAM" id="SignalP"/>
    </source>
</evidence>
<evidence type="ECO:0000256" key="8">
    <source>
        <dbReference type="ARBA" id="ARBA00023170"/>
    </source>
</evidence>
<dbReference type="Gene3D" id="2.60.40.10">
    <property type="entry name" value="Immunoglobulins"/>
    <property type="match status" value="1"/>
</dbReference>
<name>A0AAV7BY91_ENGPU</name>
<evidence type="ECO:0000256" key="4">
    <source>
        <dbReference type="ARBA" id="ARBA00022729"/>
    </source>
</evidence>
<dbReference type="Proteomes" id="UP000824782">
    <property type="component" value="Unassembled WGS sequence"/>
</dbReference>
<dbReference type="GO" id="GO:0031295">
    <property type="term" value="P:T cell costimulation"/>
    <property type="evidence" value="ECO:0007669"/>
    <property type="project" value="TreeGrafter"/>
</dbReference>
<dbReference type="PANTHER" id="PTHR25466">
    <property type="entry name" value="T-LYMPHOCYTE ACTIVATION ANTIGEN"/>
    <property type="match status" value="1"/>
</dbReference>
<dbReference type="GO" id="GO:0042130">
    <property type="term" value="P:negative regulation of T cell proliferation"/>
    <property type="evidence" value="ECO:0007669"/>
    <property type="project" value="TreeGrafter"/>
</dbReference>
<feature type="chain" id="PRO_5043563448" description="Ig-like domain-containing protein" evidence="12">
    <location>
        <begin position="27"/>
        <end position="219"/>
    </location>
</feature>
<dbReference type="GO" id="GO:0007166">
    <property type="term" value="P:cell surface receptor signaling pathway"/>
    <property type="evidence" value="ECO:0007669"/>
    <property type="project" value="TreeGrafter"/>
</dbReference>
<keyword evidence="7" id="KW-1015">Disulfide bond</keyword>
<dbReference type="FunFam" id="2.60.40.10:FF:000142">
    <property type="entry name" value="V-set domain-containing T-cell activation inhibitor 1"/>
    <property type="match status" value="1"/>
</dbReference>
<sequence length="219" mass="25708">MLQIYPRMCMTAELLLLMSFWVPAYSNTVVSGDVGEDVILPCTVEYKEEFSYNTLNILWKTEHIHVYSFFYGNFQEEHQDEIFKGRAQLFHAEFPKGNVSLLLRNIQTSDAGIYTCSVFISKYTHKRITELVVRDRSHAYTSESSEVKVSVVVIMVCLIIGFIAFLRRRKRSRDLLERSQVNSKHEETHLQDRPRYALIINPKTLKADNYTLWRCFYLS</sequence>
<dbReference type="InterPro" id="IPR051713">
    <property type="entry name" value="T-cell_Activation_Regulation"/>
</dbReference>
<keyword evidence="2" id="KW-1003">Cell membrane</keyword>
<evidence type="ECO:0000256" key="7">
    <source>
        <dbReference type="ARBA" id="ARBA00023157"/>
    </source>
</evidence>
<evidence type="ECO:0000259" key="13">
    <source>
        <dbReference type="PROSITE" id="PS50835"/>
    </source>
</evidence>
<dbReference type="GO" id="GO:0042102">
    <property type="term" value="P:positive regulation of T cell proliferation"/>
    <property type="evidence" value="ECO:0007669"/>
    <property type="project" value="TreeGrafter"/>
</dbReference>
<dbReference type="InterPro" id="IPR013106">
    <property type="entry name" value="Ig_V-set"/>
</dbReference>
<dbReference type="SMART" id="SM00409">
    <property type="entry name" value="IG"/>
    <property type="match status" value="1"/>
</dbReference>
<accession>A0AAV7BY91</accession>
<dbReference type="GO" id="GO:0071222">
    <property type="term" value="P:cellular response to lipopolysaccharide"/>
    <property type="evidence" value="ECO:0007669"/>
    <property type="project" value="TreeGrafter"/>
</dbReference>
<feature type="domain" description="Ig-like" evidence="13">
    <location>
        <begin position="23"/>
        <end position="129"/>
    </location>
</feature>
<evidence type="ECO:0000256" key="5">
    <source>
        <dbReference type="ARBA" id="ARBA00022989"/>
    </source>
</evidence>
<dbReference type="AlphaFoldDB" id="A0AAV7BY91"/>
<evidence type="ECO:0000256" key="1">
    <source>
        <dbReference type="ARBA" id="ARBA00004251"/>
    </source>
</evidence>
<keyword evidence="3 11" id="KW-0812">Transmembrane</keyword>
<dbReference type="PANTHER" id="PTHR25466:SF11">
    <property type="entry name" value="GALECTIN 17-RELATED"/>
    <property type="match status" value="1"/>
</dbReference>
<dbReference type="Pfam" id="PF07686">
    <property type="entry name" value="V-set"/>
    <property type="match status" value="1"/>
</dbReference>
<gene>
    <name evidence="14" type="ORF">GDO81_010275</name>
</gene>
<evidence type="ECO:0000256" key="11">
    <source>
        <dbReference type="SAM" id="Phobius"/>
    </source>
</evidence>
<keyword evidence="8" id="KW-0675">Receptor</keyword>
<protein>
    <recommendedName>
        <fullName evidence="13">Ig-like domain-containing protein</fullName>
    </recommendedName>
</protein>
<dbReference type="SUPFAM" id="SSF48726">
    <property type="entry name" value="Immunoglobulin"/>
    <property type="match status" value="1"/>
</dbReference>
<keyword evidence="15" id="KW-1185">Reference proteome</keyword>